<dbReference type="PANTHER" id="PTHR11764:SF58">
    <property type="entry name" value="BETA-AMYRIN SYNTHASE-RELATED"/>
    <property type="match status" value="1"/>
</dbReference>
<proteinExistence type="inferred from homology"/>
<dbReference type="EMBL" id="BSYO01000014">
    <property type="protein sequence ID" value="GMH15063.1"/>
    <property type="molecule type" value="Genomic_DNA"/>
</dbReference>
<evidence type="ECO:0000256" key="1">
    <source>
        <dbReference type="ARBA" id="ARBA00009755"/>
    </source>
</evidence>
<dbReference type="InterPro" id="IPR008930">
    <property type="entry name" value="Terpenoid_cyclase/PrenylTrfase"/>
</dbReference>
<protein>
    <recommendedName>
        <fullName evidence="4">Squalene cyclase C-terminal domain-containing protein</fullName>
    </recommendedName>
</protein>
<dbReference type="PANTHER" id="PTHR11764">
    <property type="entry name" value="TERPENE CYCLASE/MUTASE FAMILY MEMBER"/>
    <property type="match status" value="1"/>
</dbReference>
<dbReference type="Pfam" id="PF13243">
    <property type="entry name" value="SQHop_cyclase_C"/>
    <property type="match status" value="1"/>
</dbReference>
<dbReference type="GO" id="GO:0016104">
    <property type="term" value="P:triterpenoid biosynthetic process"/>
    <property type="evidence" value="ECO:0007669"/>
    <property type="project" value="InterPro"/>
</dbReference>
<dbReference type="SUPFAM" id="SSF48239">
    <property type="entry name" value="Terpenoid cyclases/Protein prenyltransferases"/>
    <property type="match status" value="1"/>
</dbReference>
<dbReference type="InterPro" id="IPR002365">
    <property type="entry name" value="Terpene_synthase_CS"/>
</dbReference>
<evidence type="ECO:0000256" key="3">
    <source>
        <dbReference type="ARBA" id="ARBA00023235"/>
    </source>
</evidence>
<accession>A0AAD3SNG2</accession>
<dbReference type="AlphaFoldDB" id="A0AAD3SNG2"/>
<dbReference type="PROSITE" id="PS01074">
    <property type="entry name" value="TERPENE_SYNTHASES"/>
    <property type="match status" value="1"/>
</dbReference>
<keyword evidence="2" id="KW-0677">Repeat</keyword>
<comment type="caution">
    <text evidence="5">The sequence shown here is derived from an EMBL/GenBank/DDBJ whole genome shotgun (WGS) entry which is preliminary data.</text>
</comment>
<keyword evidence="3" id="KW-0413">Isomerase</keyword>
<gene>
    <name evidence="5" type="ORF">Nepgr_016904</name>
</gene>
<reference evidence="5" key="1">
    <citation type="submission" date="2023-05" db="EMBL/GenBank/DDBJ databases">
        <title>Nepenthes gracilis genome sequencing.</title>
        <authorList>
            <person name="Fukushima K."/>
        </authorList>
    </citation>
    <scope>NUCLEOTIDE SEQUENCE</scope>
    <source>
        <strain evidence="5">SING2019-196</strain>
    </source>
</reference>
<evidence type="ECO:0000256" key="2">
    <source>
        <dbReference type="ARBA" id="ARBA00022737"/>
    </source>
</evidence>
<organism evidence="5 6">
    <name type="scientific">Nepenthes gracilis</name>
    <name type="common">Slender pitcher plant</name>
    <dbReference type="NCBI Taxonomy" id="150966"/>
    <lineage>
        <taxon>Eukaryota</taxon>
        <taxon>Viridiplantae</taxon>
        <taxon>Streptophyta</taxon>
        <taxon>Embryophyta</taxon>
        <taxon>Tracheophyta</taxon>
        <taxon>Spermatophyta</taxon>
        <taxon>Magnoliopsida</taxon>
        <taxon>eudicotyledons</taxon>
        <taxon>Gunneridae</taxon>
        <taxon>Pentapetalae</taxon>
        <taxon>Caryophyllales</taxon>
        <taxon>Nepenthaceae</taxon>
        <taxon>Nepenthes</taxon>
    </lineage>
</organism>
<dbReference type="GO" id="GO:0005811">
    <property type="term" value="C:lipid droplet"/>
    <property type="evidence" value="ECO:0007669"/>
    <property type="project" value="InterPro"/>
</dbReference>
<dbReference type="GO" id="GO:0042300">
    <property type="term" value="F:beta-amyrin synthase activity"/>
    <property type="evidence" value="ECO:0007669"/>
    <property type="project" value="TreeGrafter"/>
</dbReference>
<dbReference type="Proteomes" id="UP001279734">
    <property type="component" value="Unassembled WGS sequence"/>
</dbReference>
<dbReference type="Gene3D" id="1.50.10.20">
    <property type="match status" value="2"/>
</dbReference>
<name>A0AAD3SNG2_NEPGR</name>
<keyword evidence="6" id="KW-1185">Reference proteome</keyword>
<evidence type="ECO:0000313" key="6">
    <source>
        <dbReference type="Proteomes" id="UP001279734"/>
    </source>
</evidence>
<evidence type="ECO:0000313" key="5">
    <source>
        <dbReference type="EMBL" id="GMH15063.1"/>
    </source>
</evidence>
<comment type="similarity">
    <text evidence="1">Belongs to the terpene cyclase/mutase family.</text>
</comment>
<sequence length="381" mass="43266">MVYMPMSYLYGKRFVGPITPLILQLRNELYAQPYDSINWSKVRHLCAKVLCMLACWVEDPNGDCFKKHLARIPDYIWVAEDGMKMQSFGSQLWDTTLAIQALLATNLNDEIGLTLMKGYNYIKNSQVKDNPSDDFKSMYRHISKGSWTYSDQDHGWQVSDCTAEGLKSKNGGLSAWEPTKVESWLEVFNPTEFFGDIVIEYNYVECTASAIQALVIFKKLHPEHRKKEIDDFLTSAVRFLENTQMPDGSWYGKWGICFTYATWFALNGLAAVGKTYNNSIAVERAVHFLLKTQLENGGWGESYRSCPDEVYVPLEGNKSNLVQTSWALMGLLHAGQAKRDPTPLHRAAKLLINSQLKNGDFPQEVTIETNTIVSLASFFNL</sequence>
<evidence type="ECO:0000259" key="4">
    <source>
        <dbReference type="Pfam" id="PF13243"/>
    </source>
</evidence>
<feature type="domain" description="Squalene cyclase C-terminal" evidence="4">
    <location>
        <begin position="165"/>
        <end position="364"/>
    </location>
</feature>
<dbReference type="InterPro" id="IPR032696">
    <property type="entry name" value="SQ_cyclase_C"/>
</dbReference>
<dbReference type="InterPro" id="IPR018333">
    <property type="entry name" value="Squalene_cyclase"/>
</dbReference>